<protein>
    <recommendedName>
        <fullName evidence="4">PD-(D/E)XK nuclease family transposase</fullName>
    </recommendedName>
</protein>
<organism evidence="2 3">
    <name type="scientific">Anaeromyces robustus</name>
    <dbReference type="NCBI Taxonomy" id="1754192"/>
    <lineage>
        <taxon>Eukaryota</taxon>
        <taxon>Fungi</taxon>
        <taxon>Fungi incertae sedis</taxon>
        <taxon>Chytridiomycota</taxon>
        <taxon>Chytridiomycota incertae sedis</taxon>
        <taxon>Neocallimastigomycetes</taxon>
        <taxon>Neocallimastigales</taxon>
        <taxon>Neocallimastigaceae</taxon>
        <taxon>Anaeromyces</taxon>
    </lineage>
</organism>
<feature type="region of interest" description="Disordered" evidence="1">
    <location>
        <begin position="73"/>
        <end position="96"/>
    </location>
</feature>
<reference evidence="2 3" key="1">
    <citation type="submission" date="2016-08" db="EMBL/GenBank/DDBJ databases">
        <title>A Parts List for Fungal Cellulosomes Revealed by Comparative Genomics.</title>
        <authorList>
            <consortium name="DOE Joint Genome Institute"/>
            <person name="Haitjema C.H."/>
            <person name="Gilmore S.P."/>
            <person name="Henske J.K."/>
            <person name="Solomon K.V."/>
            <person name="De Groot R."/>
            <person name="Kuo A."/>
            <person name="Mondo S.J."/>
            <person name="Salamov A.A."/>
            <person name="Labutti K."/>
            <person name="Zhao Z."/>
            <person name="Chiniquy J."/>
            <person name="Barry K."/>
            <person name="Brewer H.M."/>
            <person name="Purvine S.O."/>
            <person name="Wright A.T."/>
            <person name="Boxma B."/>
            <person name="Van Alen T."/>
            <person name="Hackstein J.H."/>
            <person name="Baker S.E."/>
            <person name="Grigoriev I.V."/>
            <person name="O'Malley M.A."/>
        </authorList>
    </citation>
    <scope>NUCLEOTIDE SEQUENCE [LARGE SCALE GENOMIC DNA]</scope>
    <source>
        <strain evidence="2 3">S4</strain>
    </source>
</reference>
<comment type="caution">
    <text evidence="2">The sequence shown here is derived from an EMBL/GenBank/DDBJ whole genome shotgun (WGS) entry which is preliminary data.</text>
</comment>
<dbReference type="PANTHER" id="PTHR41317:SF1">
    <property type="entry name" value="PD-(D_E)XK NUCLEASE FAMILY TRANSPOSASE"/>
    <property type="match status" value="1"/>
</dbReference>
<gene>
    <name evidence="2" type="ORF">BCR32DRAFT_263905</name>
</gene>
<dbReference type="NCBIfam" id="TIGR01784">
    <property type="entry name" value="T_den_put_tspse"/>
    <property type="match status" value="1"/>
</dbReference>
<dbReference type="EMBL" id="MCFG01000004">
    <property type="protein sequence ID" value="ORX87851.1"/>
    <property type="molecule type" value="Genomic_DNA"/>
</dbReference>
<dbReference type="Pfam" id="PF12784">
    <property type="entry name" value="PDDEXK_2"/>
    <property type="match status" value="2"/>
</dbReference>
<accession>A0A1Y1XQ39</accession>
<keyword evidence="3" id="KW-1185">Reference proteome</keyword>
<evidence type="ECO:0000313" key="2">
    <source>
        <dbReference type="EMBL" id="ORX87851.1"/>
    </source>
</evidence>
<feature type="compositionally biased region" description="Basic residues" evidence="1">
    <location>
        <begin position="76"/>
        <end position="85"/>
    </location>
</feature>
<evidence type="ECO:0000313" key="3">
    <source>
        <dbReference type="Proteomes" id="UP000193944"/>
    </source>
</evidence>
<reference evidence="2 3" key="2">
    <citation type="submission" date="2016-08" db="EMBL/GenBank/DDBJ databases">
        <title>Pervasive Adenine N6-methylation of Active Genes in Fungi.</title>
        <authorList>
            <consortium name="DOE Joint Genome Institute"/>
            <person name="Mondo S.J."/>
            <person name="Dannebaum R.O."/>
            <person name="Kuo R.C."/>
            <person name="Labutti K."/>
            <person name="Haridas S."/>
            <person name="Kuo A."/>
            <person name="Salamov A."/>
            <person name="Ahrendt S.R."/>
            <person name="Lipzen A."/>
            <person name="Sullivan W."/>
            <person name="Andreopoulos W.B."/>
            <person name="Clum A."/>
            <person name="Lindquist E."/>
            <person name="Daum C."/>
            <person name="Ramamoorthy G.K."/>
            <person name="Gryganskyi A."/>
            <person name="Culley D."/>
            <person name="Magnuson J.K."/>
            <person name="James T.Y."/>
            <person name="O'Malley M.A."/>
            <person name="Stajich J.E."/>
            <person name="Spatafora J.W."/>
            <person name="Visel A."/>
            <person name="Grigoriev I.V."/>
        </authorList>
    </citation>
    <scope>NUCLEOTIDE SEQUENCE [LARGE SCALE GENOMIC DNA]</scope>
    <source>
        <strain evidence="2 3">S4</strain>
    </source>
</reference>
<name>A0A1Y1XQ39_9FUNG</name>
<sequence>MDNDSIYKIINEEDIDLDPRYDFVFKSLFGVNKNKDIMIDFLNNILNLENKIIYIRFINPELTPVTADNALINTSKNKKQTRKRKNQNEKNSENDENVIGKSVRMDVLVESLRQLNLETKDNETKSKSSYNFRYHDKEIVMVTETENHELINIEIQFSNTGNMFKRSLFYASGIIFHSLPKGEKYDDIPNVILINILNYNLFKDPEDMEQRHWIFEISERNTKKGKGFEDLINFHFIELPKFKDESNEIMVEQFPWILFLLDPNNSYFRTKETPTCFLKARGTLYELSKDKYIRESYKQLSKHWSDIKSAAYNGFKDGKKKGKEEGQKLESIKIVLKSILKNYSIDEIIDLTGHSKKDINYLKTLIDNKEYNIDELKSKFNIEPEDFNKICKEIGIEIDNNGAKKRRIE</sequence>
<dbReference type="InterPro" id="IPR010106">
    <property type="entry name" value="RpnA"/>
</dbReference>
<evidence type="ECO:0000256" key="1">
    <source>
        <dbReference type="SAM" id="MobiDB-lite"/>
    </source>
</evidence>
<proteinExistence type="predicted"/>
<dbReference type="AlphaFoldDB" id="A0A1Y1XQ39"/>
<dbReference type="Proteomes" id="UP000193944">
    <property type="component" value="Unassembled WGS sequence"/>
</dbReference>
<dbReference type="OrthoDB" id="2398125at2759"/>
<evidence type="ECO:0008006" key="4">
    <source>
        <dbReference type="Google" id="ProtNLM"/>
    </source>
</evidence>
<dbReference type="PANTHER" id="PTHR41317">
    <property type="entry name" value="PD-(D_E)XK NUCLEASE FAMILY TRANSPOSASE"/>
    <property type="match status" value="1"/>
</dbReference>